<dbReference type="EMBL" id="CAADJA010000002">
    <property type="protein sequence ID" value="VFS47711.1"/>
    <property type="molecule type" value="Genomic_DNA"/>
</dbReference>
<evidence type="ECO:0000313" key="4">
    <source>
        <dbReference type="Proteomes" id="UP000373449"/>
    </source>
</evidence>
<keyword evidence="3" id="KW-1185">Reference proteome</keyword>
<evidence type="ECO:0000313" key="1">
    <source>
        <dbReference type="EMBL" id="PHI29434.1"/>
    </source>
</evidence>
<evidence type="ECO:0000313" key="2">
    <source>
        <dbReference type="EMBL" id="VFS47711.1"/>
    </source>
</evidence>
<name>A0A2C6DKZ2_9GAMM</name>
<sequence>MNVITFNEIESTVAANDQVDSICIELTTFNFDNVISFEGRKKNKEVLDAFIEIMNADIIFD</sequence>
<accession>A0A2C6DKZ2</accession>
<reference evidence="2 4" key="3">
    <citation type="submission" date="2019-03" db="EMBL/GenBank/DDBJ databases">
        <authorList>
            <consortium name="Pathogen Informatics"/>
        </authorList>
    </citation>
    <scope>NUCLEOTIDE SEQUENCE [LARGE SCALE GENOMIC DNA]</scope>
    <source>
        <strain evidence="2 4">NCTC12282</strain>
    </source>
</reference>
<gene>
    <name evidence="1" type="ORF">CRN84_08875</name>
    <name evidence="2" type="ORF">NCTC12282_02649</name>
</gene>
<reference evidence="1" key="2">
    <citation type="submission" date="2017-09" db="EMBL/GenBank/DDBJ databases">
        <title>FDA dAtabase for Regulatory Grade micrObial Sequences (FDA-ARGOS): Supporting development and validation of Infectious Disease Dx tests.</title>
        <authorList>
            <person name="Minogue T."/>
            <person name="Wolcott M."/>
            <person name="Wasieloski L."/>
            <person name="Aguilar W."/>
            <person name="Moore D."/>
            <person name="Tallon L.J."/>
            <person name="Sadzewicz L."/>
            <person name="Ott S."/>
            <person name="Zhao X."/>
            <person name="Nagaraj S."/>
            <person name="Vavikolanu K."/>
            <person name="Aluvathingal J."/>
            <person name="Nadendla S."/>
            <person name="Sichtig H."/>
        </authorList>
    </citation>
    <scope>NUCLEOTIDE SEQUENCE</scope>
    <source>
        <strain evidence="1">FDAARGOS_387</strain>
    </source>
</reference>
<proteinExistence type="predicted"/>
<dbReference type="Proteomes" id="UP000373449">
    <property type="component" value="Unassembled WGS sequence"/>
</dbReference>
<dbReference type="Proteomes" id="UP000224974">
    <property type="component" value="Unassembled WGS sequence"/>
</dbReference>
<dbReference type="EMBL" id="PDDX01000001">
    <property type="protein sequence ID" value="PHI29434.1"/>
    <property type="molecule type" value="Genomic_DNA"/>
</dbReference>
<dbReference type="AlphaFoldDB" id="A0A2C6DKZ2"/>
<dbReference type="RefSeq" id="WP_029092940.1">
    <property type="nucleotide sequence ID" value="NZ_CAADJA010000002.1"/>
</dbReference>
<protein>
    <submittedName>
        <fullName evidence="1">Uncharacterized protein</fullName>
    </submittedName>
</protein>
<evidence type="ECO:0000313" key="3">
    <source>
        <dbReference type="Proteomes" id="UP000224974"/>
    </source>
</evidence>
<reference evidence="3" key="1">
    <citation type="submission" date="2017-09" db="EMBL/GenBank/DDBJ databases">
        <title>FDA dAtabase for Regulatory Grade micrObial Sequences (FDA-ARGOS): Supporting development and validation of Infectious Disease Dx tests.</title>
        <authorList>
            <person name="Minogue T."/>
            <person name="Wolcott M."/>
            <person name="Wasieloski L."/>
            <person name="Aguilar W."/>
            <person name="Moore D."/>
            <person name="Tallon L."/>
            <person name="Sadzewicz L."/>
            <person name="Ott S."/>
            <person name="Zhao X."/>
            <person name="Nagaraj S."/>
            <person name="Vavikolanu K."/>
            <person name="Aluvathingal J."/>
            <person name="Nadendla S."/>
            <person name="Sichtig H."/>
        </authorList>
    </citation>
    <scope>NUCLEOTIDE SEQUENCE [LARGE SCALE GENOMIC DNA]</scope>
    <source>
        <strain evidence="3">FDAARGOS_387</strain>
    </source>
</reference>
<organism evidence="1 3">
    <name type="scientific">Budvicia aquatica</name>
    <dbReference type="NCBI Taxonomy" id="82979"/>
    <lineage>
        <taxon>Bacteria</taxon>
        <taxon>Pseudomonadati</taxon>
        <taxon>Pseudomonadota</taxon>
        <taxon>Gammaproteobacteria</taxon>
        <taxon>Enterobacterales</taxon>
        <taxon>Budviciaceae</taxon>
        <taxon>Budvicia</taxon>
    </lineage>
</organism>